<proteinExistence type="predicted"/>
<reference evidence="1 2" key="1">
    <citation type="submission" date="2009-12" db="EMBL/GenBank/DDBJ databases">
        <title>Genome Sequence of Prevotella timonensis CRIS 5C-B1.</title>
        <authorList>
            <person name="Durkin A.S."/>
            <person name="Madupu R."/>
            <person name="Torralba M."/>
            <person name="Methe B."/>
            <person name="Sutton G."/>
            <person name="Strausberg R.L."/>
            <person name="Nelson K.E."/>
        </authorList>
    </citation>
    <scope>NUCLEOTIDE SEQUENCE [LARGE SCALE GENOMIC DNA]</scope>
    <source>
        <strain evidence="1 2">CRIS 5C-B1</strain>
    </source>
</reference>
<dbReference type="Proteomes" id="UP000004001">
    <property type="component" value="Unassembled WGS sequence"/>
</dbReference>
<gene>
    <name evidence="1" type="ORF">HMPREF9019_2198</name>
</gene>
<accession>D1VWS3</accession>
<evidence type="ECO:0000313" key="2">
    <source>
        <dbReference type="Proteomes" id="UP000004001"/>
    </source>
</evidence>
<organism evidence="1 2">
    <name type="scientific">Hoylesella timonensis CRIS 5C-B1</name>
    <dbReference type="NCBI Taxonomy" id="679189"/>
    <lineage>
        <taxon>Bacteria</taxon>
        <taxon>Pseudomonadati</taxon>
        <taxon>Bacteroidota</taxon>
        <taxon>Bacteroidia</taxon>
        <taxon>Bacteroidales</taxon>
        <taxon>Prevotellaceae</taxon>
        <taxon>Hoylesella</taxon>
    </lineage>
</organism>
<sequence length="88" mass="10831">MQRYKKGKRKTHLRPFFFSKQLNIAHHRYHSTIEESYFYNEEHPQYSIYNVMDTLYWRIINAEFSLQSASQNSHENIQQQSWSQICEL</sequence>
<dbReference type="EMBL" id="ADEF01000005">
    <property type="protein sequence ID" value="EFA98422.1"/>
    <property type="molecule type" value="Genomic_DNA"/>
</dbReference>
<comment type="caution">
    <text evidence="1">The sequence shown here is derived from an EMBL/GenBank/DDBJ whole genome shotgun (WGS) entry which is preliminary data.</text>
</comment>
<name>D1VWS3_9BACT</name>
<dbReference type="AlphaFoldDB" id="D1VWS3"/>
<protein>
    <submittedName>
        <fullName evidence="1">Uncharacterized protein</fullName>
    </submittedName>
</protein>
<keyword evidence="2" id="KW-1185">Reference proteome</keyword>
<evidence type="ECO:0000313" key="1">
    <source>
        <dbReference type="EMBL" id="EFA98422.1"/>
    </source>
</evidence>